<dbReference type="InterPro" id="IPR007314">
    <property type="entry name" value="Cofac_haem-bd_dom"/>
</dbReference>
<dbReference type="STRING" id="448.Lery_1961"/>
<gene>
    <name evidence="2" type="ORF">Lery_1961</name>
</gene>
<comment type="caution">
    <text evidence="2">The sequence shown here is derived from an EMBL/GenBank/DDBJ whole genome shotgun (WGS) entry which is preliminary data.</text>
</comment>
<dbReference type="EMBL" id="LNYA01000030">
    <property type="protein sequence ID" value="KTC96169.1"/>
    <property type="molecule type" value="Genomic_DNA"/>
</dbReference>
<evidence type="ECO:0000259" key="1">
    <source>
        <dbReference type="Pfam" id="PF04187"/>
    </source>
</evidence>
<sequence>MKSKTDNSVGFVTSGGDTYTCVTLSHYEENRKNIEFCQQFVPTRGAEFDSIYQYTLDSKEMSKTVAEFMSNPPVKKATEPLKNAEDLKKTSFIIGEAHQHTSSKRFLIQNMKMLKQEGFEILFMEHFFYDTDQNDLDKFFQTLDAPLSTTLQARLKEMERHQFMSTNEELKKYSFTDILYAAREAGIRVVGIDVSTTYKAQKIGLENEQLDDKRQKYMNYTAHEIIKREAGSDKKWCALMGNTHVHSFNNVPGVAELTGARSIQIFDTGKLCKTSGMNLNSSYLVGDVELKGDLVITQNPKESTHKILFQKEHEESIKIQTYLSGLKNSFKKQHWKDFFNENPEDLKHKRMDSPKYKAIRDLKEKIEVAKDMKTLDEVQEYLREPIANVIKASKEQQVHDFILFKKAFRSSQVADNLEEFLKKTPKP</sequence>
<dbReference type="Gene3D" id="3.40.50.11550">
    <property type="match status" value="1"/>
</dbReference>
<evidence type="ECO:0000313" key="2">
    <source>
        <dbReference type="EMBL" id="KTC96169.1"/>
    </source>
</evidence>
<dbReference type="AlphaFoldDB" id="A0A0W0TKR8"/>
<evidence type="ECO:0000313" key="3">
    <source>
        <dbReference type="Proteomes" id="UP000054773"/>
    </source>
</evidence>
<name>A0A0W0TKR8_LEGER</name>
<dbReference type="RefSeq" id="WP_058527102.1">
    <property type="nucleotide sequence ID" value="NZ_CAAAHY010000007.1"/>
</dbReference>
<dbReference type="Proteomes" id="UP000054773">
    <property type="component" value="Unassembled WGS sequence"/>
</dbReference>
<organism evidence="2 3">
    <name type="scientific">Legionella erythra</name>
    <dbReference type="NCBI Taxonomy" id="448"/>
    <lineage>
        <taxon>Bacteria</taxon>
        <taxon>Pseudomonadati</taxon>
        <taxon>Pseudomonadota</taxon>
        <taxon>Gammaproteobacteria</taxon>
        <taxon>Legionellales</taxon>
        <taxon>Legionellaceae</taxon>
        <taxon>Legionella</taxon>
    </lineage>
</organism>
<keyword evidence="3" id="KW-1185">Reference proteome</keyword>
<accession>A0A0W0TKR8</accession>
<proteinExistence type="predicted"/>
<dbReference type="PATRIC" id="fig|448.7.peg.2059"/>
<dbReference type="SUPFAM" id="SSF159501">
    <property type="entry name" value="EreA/ChaN-like"/>
    <property type="match status" value="1"/>
</dbReference>
<dbReference type="OrthoDB" id="5653126at2"/>
<feature type="domain" description="Haem-binding uptake Tiki superfamily ChaN" evidence="1">
    <location>
        <begin position="92"/>
        <end position="245"/>
    </location>
</feature>
<reference evidence="2 3" key="1">
    <citation type="submission" date="2015-11" db="EMBL/GenBank/DDBJ databases">
        <title>Genomic analysis of 38 Legionella species identifies large and diverse effector repertoires.</title>
        <authorList>
            <person name="Burstein D."/>
            <person name="Amaro F."/>
            <person name="Zusman T."/>
            <person name="Lifshitz Z."/>
            <person name="Cohen O."/>
            <person name="Gilbert J.A."/>
            <person name="Pupko T."/>
            <person name="Shuman H.A."/>
            <person name="Segal G."/>
        </authorList>
    </citation>
    <scope>NUCLEOTIDE SEQUENCE [LARGE SCALE GENOMIC DNA]</scope>
    <source>
        <strain evidence="2 3">SE-32A-C8</strain>
    </source>
</reference>
<protein>
    <recommendedName>
        <fullName evidence="1">Haem-binding uptake Tiki superfamily ChaN domain-containing protein</fullName>
    </recommendedName>
</protein>
<dbReference type="CDD" id="cd14729">
    <property type="entry name" value="RtxA-like"/>
    <property type="match status" value="1"/>
</dbReference>
<dbReference type="Pfam" id="PF04187">
    <property type="entry name" value="Cofac_haem_bdg"/>
    <property type="match status" value="1"/>
</dbReference>